<keyword evidence="1" id="KW-1133">Transmembrane helix</keyword>
<comment type="caution">
    <text evidence="2">The sequence shown here is derived from an EMBL/GenBank/DDBJ whole genome shotgun (WGS) entry which is preliminary data.</text>
</comment>
<keyword evidence="1" id="KW-0812">Transmembrane</keyword>
<dbReference type="RefSeq" id="WP_197987441.1">
    <property type="nucleotide sequence ID" value="NZ_JACYXC010000001.1"/>
</dbReference>
<organism evidence="2 3">
    <name type="scientific">Streptomyces pactum</name>
    <dbReference type="NCBI Taxonomy" id="68249"/>
    <lineage>
        <taxon>Bacteria</taxon>
        <taxon>Bacillati</taxon>
        <taxon>Actinomycetota</taxon>
        <taxon>Actinomycetes</taxon>
        <taxon>Kitasatosporales</taxon>
        <taxon>Streptomycetaceae</taxon>
        <taxon>Streptomyces</taxon>
    </lineage>
</organism>
<dbReference type="Pfam" id="PF05437">
    <property type="entry name" value="AzlD"/>
    <property type="match status" value="1"/>
</dbReference>
<dbReference type="Proteomes" id="UP000807371">
    <property type="component" value="Unassembled WGS sequence"/>
</dbReference>
<keyword evidence="3" id="KW-1185">Reference proteome</keyword>
<accession>A0ABS0NEM2</accession>
<keyword evidence="1" id="KW-0472">Membrane</keyword>
<reference evidence="2 3" key="1">
    <citation type="submission" date="2020-09" db="EMBL/GenBank/DDBJ databases">
        <title>Biosynthesis of the nuclear factor of activated T cells inhibitor NFAT-133 and its congeners in Streptomyces pactum.</title>
        <authorList>
            <person name="Zhou W."/>
            <person name="Posri P."/>
            <person name="Abugrain M.E."/>
            <person name="Weisberg A.J."/>
            <person name="Chang J.H."/>
            <person name="Mahmud T."/>
        </authorList>
    </citation>
    <scope>NUCLEOTIDE SEQUENCE [LARGE SCALE GENOMIC DNA]</scope>
    <source>
        <strain evidence="2 3">ATCC 27456</strain>
    </source>
</reference>
<dbReference type="InterPro" id="IPR008407">
    <property type="entry name" value="Brnchd-chn_aa_trnsp_AzlD"/>
</dbReference>
<feature type="transmembrane region" description="Helical" evidence="1">
    <location>
        <begin position="37"/>
        <end position="61"/>
    </location>
</feature>
<feature type="transmembrane region" description="Helical" evidence="1">
    <location>
        <begin position="81"/>
        <end position="101"/>
    </location>
</feature>
<protein>
    <submittedName>
        <fullName evidence="2">AzlD domain-containing protein</fullName>
    </submittedName>
</protein>
<sequence>MTPWPALAAVAVLSFAIKAAGPVALGGRELPPRARAVIGLMAPALLAGFVVVDVAGPRWSAVDPAVLAGLAAVPVLRLCRLPLPAVLVAAAAVTALVRGLGG</sequence>
<evidence type="ECO:0000313" key="2">
    <source>
        <dbReference type="EMBL" id="MBH5333651.1"/>
    </source>
</evidence>
<proteinExistence type="predicted"/>
<evidence type="ECO:0000313" key="3">
    <source>
        <dbReference type="Proteomes" id="UP000807371"/>
    </source>
</evidence>
<gene>
    <name evidence="2" type="ORF">IHE55_02040</name>
</gene>
<feature type="transmembrane region" description="Helical" evidence="1">
    <location>
        <begin position="6"/>
        <end position="25"/>
    </location>
</feature>
<name>A0ABS0NEM2_9ACTN</name>
<evidence type="ECO:0000256" key="1">
    <source>
        <dbReference type="SAM" id="Phobius"/>
    </source>
</evidence>
<dbReference type="EMBL" id="JACYXC010000001">
    <property type="protein sequence ID" value="MBH5333651.1"/>
    <property type="molecule type" value="Genomic_DNA"/>
</dbReference>